<feature type="transmembrane region" description="Helical" evidence="8">
    <location>
        <begin position="333"/>
        <end position="352"/>
    </location>
</feature>
<evidence type="ECO:0000256" key="8">
    <source>
        <dbReference type="SAM" id="Phobius"/>
    </source>
</evidence>
<name>A0AAU8J6S6_9CYAN</name>
<dbReference type="PANTHER" id="PTHR13285:SF18">
    <property type="entry name" value="PROTEIN-CYSTEINE N-PALMITOYLTRANSFERASE RASP"/>
    <property type="match status" value="1"/>
</dbReference>
<feature type="transmembrane region" description="Helical" evidence="8">
    <location>
        <begin position="29"/>
        <end position="57"/>
    </location>
</feature>
<comment type="subcellular location">
    <subcellularLocation>
        <location evidence="1">Cell membrane</location>
        <topology evidence="1">Multi-pass membrane protein</topology>
    </subcellularLocation>
</comment>
<organism evidence="9">
    <name type="scientific">Planktothricoides raciborskii GIHE-MW2</name>
    <dbReference type="NCBI Taxonomy" id="2792601"/>
    <lineage>
        <taxon>Bacteria</taxon>
        <taxon>Bacillati</taxon>
        <taxon>Cyanobacteriota</taxon>
        <taxon>Cyanophyceae</taxon>
        <taxon>Oscillatoriophycideae</taxon>
        <taxon>Oscillatoriales</taxon>
        <taxon>Oscillatoriaceae</taxon>
        <taxon>Planktothricoides</taxon>
    </lineage>
</organism>
<dbReference type="AlphaFoldDB" id="A0AAU8J6S6"/>
<keyword evidence="4 8" id="KW-0812">Transmembrane</keyword>
<keyword evidence="5 8" id="KW-1133">Transmembrane helix</keyword>
<dbReference type="PANTHER" id="PTHR13285">
    <property type="entry name" value="ACYLTRANSFERASE"/>
    <property type="match status" value="1"/>
</dbReference>
<proteinExistence type="inferred from homology"/>
<dbReference type="InterPro" id="IPR051085">
    <property type="entry name" value="MB_O-acyltransferase"/>
</dbReference>
<dbReference type="InterPro" id="IPR028362">
    <property type="entry name" value="AlgI"/>
</dbReference>
<feature type="transmembrane region" description="Helical" evidence="8">
    <location>
        <begin position="100"/>
        <end position="119"/>
    </location>
</feature>
<evidence type="ECO:0000256" key="4">
    <source>
        <dbReference type="ARBA" id="ARBA00022692"/>
    </source>
</evidence>
<protein>
    <submittedName>
        <fullName evidence="9">MBOAT family O-acyltransferase</fullName>
        <ecNumber evidence="9">2.3.-.-</ecNumber>
    </submittedName>
</protein>
<reference evidence="9" key="1">
    <citation type="submission" date="2024-07" db="EMBL/GenBank/DDBJ databases">
        <authorList>
            <person name="Kim Y.J."/>
            <person name="Jeong J.Y."/>
        </authorList>
    </citation>
    <scope>NUCLEOTIDE SEQUENCE</scope>
    <source>
        <strain evidence="9">GIHE-MW2</strain>
    </source>
</reference>
<keyword evidence="3 7" id="KW-1003">Cell membrane</keyword>
<dbReference type="PIRSF" id="PIRSF016636">
    <property type="entry name" value="AlgI_DltB"/>
    <property type="match status" value="1"/>
</dbReference>
<sequence length="510" mass="58789">MTFISIFYFLFLLSLLVIYWTVQKQRSRLWLLLIASLIFYASLQVKYIPLLLFSILINYSFGRVLGWSNSVRVGKLNSAQVDSPHETITGKIASVTLVNFQYLILSIGILSNVLLLFGFKYVAFFCTTAETLFNWPIAGEIATWYAENITPPLGISFFSFECIAYLVDVYRGAPPSRQLLRFAAYKFFFPKLISGPITRYHNFIRQLKTLHFPASHQIIEGLWLIAGGAVKKGLIADRLGTFVNLTFDNLQRAGSGDLWLAIFAYGFQLYLDFSGYVDLARGTALLLGFNLPENFDFPYFSTNIADFWRRWHISLGDWLRNYLYFPLGGSRKGLIRTCLNLLMVMLIAGIWHGAAWGFIIWGGLHGLALVIHRITDAISERVNVFKLWWESIPGVVLAWFLTQSMVFMSWVVFRLPVFKDFTWVFSHLWGNSGDIQFVQKVYGENLGIERLDLALLLGFLWFFMAVYYVLYKTLKVQINWPVKILLVPLLLYVVWLFAPETGQSYIYFDF</sequence>
<keyword evidence="6 7" id="KW-0472">Membrane</keyword>
<feature type="transmembrane region" description="Helical" evidence="8">
    <location>
        <begin position="6"/>
        <end position="22"/>
    </location>
</feature>
<dbReference type="GO" id="GO:0042121">
    <property type="term" value="P:alginic acid biosynthetic process"/>
    <property type="evidence" value="ECO:0007669"/>
    <property type="project" value="InterPro"/>
</dbReference>
<dbReference type="Pfam" id="PF03062">
    <property type="entry name" value="MBOAT"/>
    <property type="match status" value="1"/>
</dbReference>
<evidence type="ECO:0000256" key="5">
    <source>
        <dbReference type="ARBA" id="ARBA00022989"/>
    </source>
</evidence>
<evidence type="ECO:0000256" key="3">
    <source>
        <dbReference type="ARBA" id="ARBA00022475"/>
    </source>
</evidence>
<evidence type="ECO:0000313" key="9">
    <source>
        <dbReference type="EMBL" id="XCM34833.1"/>
    </source>
</evidence>
<dbReference type="PIRSF" id="PIRSF500217">
    <property type="entry name" value="AlgI"/>
    <property type="match status" value="1"/>
</dbReference>
<gene>
    <name evidence="9" type="ORF">ABWT76_003476</name>
</gene>
<keyword evidence="7 9" id="KW-0808">Transferase</keyword>
<comment type="similarity">
    <text evidence="2 7">Belongs to the membrane-bound acyltransferase family.</text>
</comment>
<dbReference type="InterPro" id="IPR004299">
    <property type="entry name" value="MBOAT_fam"/>
</dbReference>
<dbReference type="RefSeq" id="WP_054466205.1">
    <property type="nucleotide sequence ID" value="NZ_CP159837.1"/>
</dbReference>
<dbReference type="InterPro" id="IPR024194">
    <property type="entry name" value="Ac/AlaTfrase_AlgI/DltB"/>
</dbReference>
<keyword evidence="7 9" id="KW-0012">Acyltransferase</keyword>
<dbReference type="EC" id="2.3.-.-" evidence="9"/>
<dbReference type="GO" id="GO:0005886">
    <property type="term" value="C:plasma membrane"/>
    <property type="evidence" value="ECO:0007669"/>
    <property type="project" value="UniProtKB-SubCell"/>
</dbReference>
<feature type="transmembrane region" description="Helical" evidence="8">
    <location>
        <begin position="453"/>
        <end position="471"/>
    </location>
</feature>
<dbReference type="EMBL" id="CP159837">
    <property type="protein sequence ID" value="XCM34833.1"/>
    <property type="molecule type" value="Genomic_DNA"/>
</dbReference>
<evidence type="ECO:0000256" key="1">
    <source>
        <dbReference type="ARBA" id="ARBA00004651"/>
    </source>
</evidence>
<feature type="transmembrane region" description="Helical" evidence="8">
    <location>
        <begin position="387"/>
        <end position="413"/>
    </location>
</feature>
<feature type="transmembrane region" description="Helical" evidence="8">
    <location>
        <begin position="478"/>
        <end position="498"/>
    </location>
</feature>
<evidence type="ECO:0000256" key="2">
    <source>
        <dbReference type="ARBA" id="ARBA00010323"/>
    </source>
</evidence>
<accession>A0AAU8J6S6</accession>
<evidence type="ECO:0000256" key="7">
    <source>
        <dbReference type="PIRNR" id="PIRNR016636"/>
    </source>
</evidence>
<evidence type="ECO:0000256" key="6">
    <source>
        <dbReference type="ARBA" id="ARBA00023136"/>
    </source>
</evidence>
<dbReference type="GO" id="GO:0016746">
    <property type="term" value="F:acyltransferase activity"/>
    <property type="evidence" value="ECO:0007669"/>
    <property type="project" value="UniProtKB-KW"/>
</dbReference>